<evidence type="ECO:0000259" key="7">
    <source>
        <dbReference type="PROSITE" id="PS50111"/>
    </source>
</evidence>
<gene>
    <name evidence="8" type="ORF">J057_07721</name>
</gene>
<evidence type="ECO:0000256" key="3">
    <source>
        <dbReference type="ARBA" id="ARBA00022989"/>
    </source>
</evidence>
<dbReference type="HOGENOM" id="CLU_000445_107_27_6"/>
<evidence type="ECO:0000313" key="9">
    <source>
        <dbReference type="Proteomes" id="UP000013165"/>
    </source>
</evidence>
<protein>
    <submittedName>
        <fullName evidence="8">Chemotaxis protein</fullName>
    </submittedName>
</protein>
<dbReference type="eggNOG" id="COG0840">
    <property type="taxonomic scope" value="Bacteria"/>
</dbReference>
<dbReference type="PATRIC" id="fig|626887.3.peg.1537"/>
<dbReference type="GO" id="GO:0006935">
    <property type="term" value="P:chemotaxis"/>
    <property type="evidence" value="ECO:0007669"/>
    <property type="project" value="UniProtKB-ARBA"/>
</dbReference>
<organism evidence="8 9">
    <name type="scientific">Marinobacter nanhaiticus D15-8W</name>
    <dbReference type="NCBI Taxonomy" id="626887"/>
    <lineage>
        <taxon>Bacteria</taxon>
        <taxon>Pseudomonadati</taxon>
        <taxon>Pseudomonadota</taxon>
        <taxon>Gammaproteobacteria</taxon>
        <taxon>Pseudomonadales</taxon>
        <taxon>Marinobacteraceae</taxon>
        <taxon>Marinobacter</taxon>
    </lineage>
</organism>
<accession>N6WUM0</accession>
<dbReference type="Pfam" id="PF00015">
    <property type="entry name" value="MCPsignal"/>
    <property type="match status" value="1"/>
</dbReference>
<feature type="domain" description="Methyl-accepting transducer" evidence="7">
    <location>
        <begin position="101"/>
        <end position="337"/>
    </location>
</feature>
<keyword evidence="9" id="KW-1185">Reference proteome</keyword>
<dbReference type="GO" id="GO:0016020">
    <property type="term" value="C:membrane"/>
    <property type="evidence" value="ECO:0007669"/>
    <property type="project" value="UniProtKB-SubCell"/>
</dbReference>
<keyword evidence="2" id="KW-0812">Transmembrane</keyword>
<name>N6WUM0_9GAMM</name>
<dbReference type="RefSeq" id="WP_004579517.1">
    <property type="nucleotide sequence ID" value="NZ_AP028878.1"/>
</dbReference>
<evidence type="ECO:0000256" key="4">
    <source>
        <dbReference type="ARBA" id="ARBA00023136"/>
    </source>
</evidence>
<dbReference type="PROSITE" id="PS50111">
    <property type="entry name" value="CHEMOTAXIS_TRANSDUC_2"/>
    <property type="match status" value="1"/>
</dbReference>
<evidence type="ECO:0000313" key="8">
    <source>
        <dbReference type="EMBL" id="ENO15221.1"/>
    </source>
</evidence>
<dbReference type="OrthoDB" id="2489132at2"/>
<evidence type="ECO:0000256" key="6">
    <source>
        <dbReference type="PROSITE-ProRule" id="PRU00284"/>
    </source>
</evidence>
<dbReference type="Proteomes" id="UP000013165">
    <property type="component" value="Unassembled WGS sequence"/>
</dbReference>
<dbReference type="Gene3D" id="1.10.287.950">
    <property type="entry name" value="Methyl-accepting chemotaxis protein"/>
    <property type="match status" value="1"/>
</dbReference>
<dbReference type="EMBL" id="APLQ01000011">
    <property type="protein sequence ID" value="ENO15221.1"/>
    <property type="molecule type" value="Genomic_DNA"/>
</dbReference>
<proteinExistence type="predicted"/>
<dbReference type="SUPFAM" id="SSF58104">
    <property type="entry name" value="Methyl-accepting chemotaxis protein (MCP) signaling domain"/>
    <property type="match status" value="1"/>
</dbReference>
<evidence type="ECO:0000256" key="1">
    <source>
        <dbReference type="ARBA" id="ARBA00004370"/>
    </source>
</evidence>
<dbReference type="PANTHER" id="PTHR32089:SF112">
    <property type="entry name" value="LYSOZYME-LIKE PROTEIN-RELATED"/>
    <property type="match status" value="1"/>
</dbReference>
<reference evidence="8 9" key="1">
    <citation type="journal article" date="2013" name="Genome Announc.">
        <title>Genome Sequence of the Polycyclic Aromatic Hydrocarbon-Degrading Bacterium Strain Marinobacter nanhaiticus D15-8WT.</title>
        <authorList>
            <person name="Cui Z."/>
            <person name="Gao W."/>
            <person name="Li Q."/>
            <person name="Xu G."/>
            <person name="Zheng L."/>
        </authorList>
    </citation>
    <scope>NUCLEOTIDE SEQUENCE [LARGE SCALE GENOMIC DNA]</scope>
    <source>
        <strain evidence="8 9">D15-8W</strain>
    </source>
</reference>
<evidence type="ECO:0000256" key="5">
    <source>
        <dbReference type="ARBA" id="ARBA00023224"/>
    </source>
</evidence>
<dbReference type="GO" id="GO:0007165">
    <property type="term" value="P:signal transduction"/>
    <property type="evidence" value="ECO:0007669"/>
    <property type="project" value="UniProtKB-KW"/>
</dbReference>
<keyword evidence="3" id="KW-1133">Transmembrane helix</keyword>
<evidence type="ECO:0000256" key="2">
    <source>
        <dbReference type="ARBA" id="ARBA00022692"/>
    </source>
</evidence>
<dbReference type="SMART" id="SM00283">
    <property type="entry name" value="MA"/>
    <property type="match status" value="1"/>
</dbReference>
<keyword evidence="4" id="KW-0472">Membrane</keyword>
<dbReference type="PANTHER" id="PTHR32089">
    <property type="entry name" value="METHYL-ACCEPTING CHEMOTAXIS PROTEIN MCPB"/>
    <property type="match status" value="1"/>
</dbReference>
<dbReference type="STRING" id="626887.J057_07721"/>
<dbReference type="AlphaFoldDB" id="N6WUM0"/>
<comment type="subcellular location">
    <subcellularLocation>
        <location evidence="1">Membrane</location>
    </subcellularLocation>
</comment>
<dbReference type="InterPro" id="IPR004089">
    <property type="entry name" value="MCPsignal_dom"/>
</dbReference>
<keyword evidence="5 6" id="KW-0807">Transducer</keyword>
<sequence length="362" mass="38487">MMALTYPAAMLVQEIGLKGMLRLLAALGASSTALAFLLPGPLSALALGICTYMALATLHRVQGELEALGTKRSTVLIAPYLQSLREELTRENRRQQLLQQRLDEIAHASREVEQSAELVTHNAEQQSESADVAAAAVEELNVAIAEVARLADASRASSLEASDQLAEGLRQLAILVQEVANMAQQTQVTNDLIAELDGYSLKINDMSSTIHGIADQTNLLALNAAIEAARAGEHGRGFAVVADEVRQLARHSQDSANEISLNNRKIQDHIRTATAQVSALTQAAQTGVGHSEAVSTLLEQIQGRIAELTDQVAQVAVSTDQQGQAVGEIANLADRVRTGNADNLEAAAQARTIAHHLSQLTG</sequence>
<comment type="caution">
    <text evidence="8">The sequence shown here is derived from an EMBL/GenBank/DDBJ whole genome shotgun (WGS) entry which is preliminary data.</text>
</comment>